<evidence type="ECO:0000256" key="1">
    <source>
        <dbReference type="SAM" id="SignalP"/>
    </source>
</evidence>
<comment type="caution">
    <text evidence="3">The sequence shown here is derived from an EMBL/GenBank/DDBJ whole genome shotgun (WGS) entry which is preliminary data.</text>
</comment>
<dbReference type="CDD" id="cd14948">
    <property type="entry name" value="BACON"/>
    <property type="match status" value="1"/>
</dbReference>
<dbReference type="SUPFAM" id="SSF49265">
    <property type="entry name" value="Fibronectin type III"/>
    <property type="match status" value="1"/>
</dbReference>
<dbReference type="InterPro" id="IPR013783">
    <property type="entry name" value="Ig-like_fold"/>
</dbReference>
<organism evidence="3 4">
    <name type="scientific">Segatella copri</name>
    <dbReference type="NCBI Taxonomy" id="165179"/>
    <lineage>
        <taxon>Bacteria</taxon>
        <taxon>Pseudomonadati</taxon>
        <taxon>Bacteroidota</taxon>
        <taxon>Bacteroidia</taxon>
        <taxon>Bacteroidales</taxon>
        <taxon>Prevotellaceae</taxon>
        <taxon>Segatella</taxon>
    </lineage>
</organism>
<name>A0A6G1VLJ6_9BACT</name>
<keyword evidence="1" id="KW-0732">Signal</keyword>
<proteinExistence type="predicted"/>
<dbReference type="Gene3D" id="2.60.40.10">
    <property type="entry name" value="Immunoglobulins"/>
    <property type="match status" value="1"/>
</dbReference>
<dbReference type="RefSeq" id="WP_153089649.1">
    <property type="nucleotide sequence ID" value="NZ_VZAH01000081.1"/>
</dbReference>
<dbReference type="InterPro" id="IPR024361">
    <property type="entry name" value="BACON"/>
</dbReference>
<evidence type="ECO:0000259" key="2">
    <source>
        <dbReference type="Pfam" id="PF13004"/>
    </source>
</evidence>
<gene>
    <name evidence="3" type="ORF">F7D25_08380</name>
</gene>
<accession>A0A6G1VLJ6</accession>
<reference evidence="3 4" key="1">
    <citation type="submission" date="2019-09" db="EMBL/GenBank/DDBJ databases">
        <title>Distinct polysaccharide growth profiles of human intestinal Prevotella copri isolates.</title>
        <authorList>
            <person name="Fehlner-Peach H."/>
            <person name="Magnabosco C."/>
            <person name="Raghavan V."/>
            <person name="Scher J.U."/>
            <person name="Tett A."/>
            <person name="Cox L.M."/>
            <person name="Gottsegen C."/>
            <person name="Watters A."/>
            <person name="Wiltshire- Gordon J.D."/>
            <person name="Segata N."/>
            <person name="Bonneau R."/>
            <person name="Littman D.R."/>
        </authorList>
    </citation>
    <scope>NUCLEOTIDE SEQUENCE [LARGE SCALE GENOMIC DNA]</scope>
    <source>
        <strain evidence="4">iAA917</strain>
    </source>
</reference>
<dbReference type="Proteomes" id="UP000477980">
    <property type="component" value="Unassembled WGS sequence"/>
</dbReference>
<protein>
    <submittedName>
        <fullName evidence="3">BACON domain-containing protein</fullName>
    </submittedName>
</protein>
<feature type="chain" id="PRO_5026242193" evidence="1">
    <location>
        <begin position="26"/>
        <end position="246"/>
    </location>
</feature>
<dbReference type="EMBL" id="VZAH01000081">
    <property type="protein sequence ID" value="MQP14425.1"/>
    <property type="molecule type" value="Genomic_DNA"/>
</dbReference>
<dbReference type="InterPro" id="IPR036116">
    <property type="entry name" value="FN3_sf"/>
</dbReference>
<sequence>MKKKQLSIYSLALASLLVLPLGSLTSCSDKEETDVFASEELSLTMSLTPTVVDLPAKGGSQVITITSNTAWGASANVTWANLSATNGVANSTLTVTLEDNNTTSPREAIITFSYGKDQQTVTINQAAAAPTTFAKVQASNIGRYQADVSGMFTSDFNITEYGIVYSLTEREPTTSMSDDKVTVLKVGTTATTQDIVSATLTNLRAGNTYFARLYTKGPLGTEYSNVISFTTSGGAPDSGDNPTPGY</sequence>
<dbReference type="Pfam" id="PF13004">
    <property type="entry name" value="BACON"/>
    <property type="match status" value="1"/>
</dbReference>
<evidence type="ECO:0000313" key="4">
    <source>
        <dbReference type="Proteomes" id="UP000477980"/>
    </source>
</evidence>
<feature type="signal peptide" evidence="1">
    <location>
        <begin position="1"/>
        <end position="25"/>
    </location>
</feature>
<evidence type="ECO:0000313" key="3">
    <source>
        <dbReference type="EMBL" id="MQP14425.1"/>
    </source>
</evidence>
<feature type="domain" description="BACON" evidence="2">
    <location>
        <begin position="69"/>
        <end position="126"/>
    </location>
</feature>
<dbReference type="PROSITE" id="PS51257">
    <property type="entry name" value="PROKAR_LIPOPROTEIN"/>
    <property type="match status" value="1"/>
</dbReference>
<dbReference type="AlphaFoldDB" id="A0A6G1VLJ6"/>